<dbReference type="InterPro" id="IPR017850">
    <property type="entry name" value="Alkaline_phosphatase_core_sf"/>
</dbReference>
<evidence type="ECO:0000256" key="1">
    <source>
        <dbReference type="ARBA" id="ARBA00022723"/>
    </source>
</evidence>
<dbReference type="EMBL" id="JAGINT010000001">
    <property type="protein sequence ID" value="MBP2351611.1"/>
    <property type="molecule type" value="Genomic_DNA"/>
</dbReference>
<keyword evidence="5" id="KW-1185">Reference proteome</keyword>
<protein>
    <submittedName>
        <fullName evidence="4">Arylsulfatase A-like enzyme</fullName>
    </submittedName>
</protein>
<dbReference type="Pfam" id="PF00884">
    <property type="entry name" value="Sulfatase"/>
    <property type="match status" value="1"/>
</dbReference>
<comment type="caution">
    <text evidence="4">The sequence shown here is derived from an EMBL/GenBank/DDBJ whole genome shotgun (WGS) entry which is preliminary data.</text>
</comment>
<feature type="domain" description="Sulfatase N-terminal" evidence="3">
    <location>
        <begin position="9"/>
        <end position="379"/>
    </location>
</feature>
<evidence type="ECO:0000313" key="5">
    <source>
        <dbReference type="Proteomes" id="UP000755585"/>
    </source>
</evidence>
<keyword evidence="1" id="KW-0479">Metal-binding</keyword>
<keyword evidence="2" id="KW-0378">Hydrolase</keyword>
<gene>
    <name evidence="4" type="ORF">JOF29_002694</name>
</gene>
<name>A0ABS4UJ80_9ACTN</name>
<reference evidence="4 5" key="1">
    <citation type="submission" date="2021-03" db="EMBL/GenBank/DDBJ databases">
        <title>Sequencing the genomes of 1000 actinobacteria strains.</title>
        <authorList>
            <person name="Klenk H.-P."/>
        </authorList>
    </citation>
    <scope>NUCLEOTIDE SEQUENCE [LARGE SCALE GENOMIC DNA]</scope>
    <source>
        <strain evidence="4 5">DSM 18824</strain>
    </source>
</reference>
<sequence length="513" mass="56768">MTGADRRRNLLILVDDQHRWDALGCAGADRHPSWLSDATAVRTPNLDRLAAEGTRFTQAVCTVAPCVPSRHSFITGMGARQTGVLTNMHYWPNQPLYPSVGTICSGLGYDTAAIGKMHWKPHSAPPEHVPDRRGFAFRASYDGPGTDGPCDRLYTDFATTEEVEEIRRWPDRFGRGGENRAGYVGEVTSIRGERLPDAWLADQAVTYLRDRRRTERPFCLVVSLDRPHPESVVAKEYADLYDPAAMPLPPSPPSRVEEQDWYLRFLRSDHGWSTMTEHEHRLSIARYLASVTFVDDCLGKVLDALDETGLTDDTVVCFLSDHGEMLGERDRCFSKYSLYDSAVRVPLLVRWPGVGVPGAFSDAPVELTDLMPTWLDALGLEQPRRLPGMSLRPLLEGASAAQAGWRTASLTELYTAASEGGPPRAQWAVRNREYKLIERSSGANALYDLEVDPGEFVNLIDDPARSEVCEELRATLLHRLMTEAEDCPAGDPAAVAIASGRATRSSSPSERSA</sequence>
<dbReference type="PANTHER" id="PTHR45953:SF1">
    <property type="entry name" value="IDURONATE 2-SULFATASE"/>
    <property type="match status" value="1"/>
</dbReference>
<dbReference type="Gene3D" id="3.40.720.10">
    <property type="entry name" value="Alkaline Phosphatase, subunit A"/>
    <property type="match status" value="1"/>
</dbReference>
<evidence type="ECO:0000313" key="4">
    <source>
        <dbReference type="EMBL" id="MBP2351611.1"/>
    </source>
</evidence>
<evidence type="ECO:0000256" key="2">
    <source>
        <dbReference type="ARBA" id="ARBA00022801"/>
    </source>
</evidence>
<organism evidence="4 5">
    <name type="scientific">Kribbella aluminosa</name>
    <dbReference type="NCBI Taxonomy" id="416017"/>
    <lineage>
        <taxon>Bacteria</taxon>
        <taxon>Bacillati</taxon>
        <taxon>Actinomycetota</taxon>
        <taxon>Actinomycetes</taxon>
        <taxon>Propionibacteriales</taxon>
        <taxon>Kribbellaceae</taxon>
        <taxon>Kribbella</taxon>
    </lineage>
</organism>
<dbReference type="InterPro" id="IPR000917">
    <property type="entry name" value="Sulfatase_N"/>
</dbReference>
<dbReference type="PANTHER" id="PTHR45953">
    <property type="entry name" value="IDURONATE 2-SULFATASE"/>
    <property type="match status" value="1"/>
</dbReference>
<dbReference type="RefSeq" id="WP_209694494.1">
    <property type="nucleotide sequence ID" value="NZ_BAAAVU010000035.1"/>
</dbReference>
<evidence type="ECO:0000259" key="3">
    <source>
        <dbReference type="Pfam" id="PF00884"/>
    </source>
</evidence>
<dbReference type="Proteomes" id="UP000755585">
    <property type="component" value="Unassembled WGS sequence"/>
</dbReference>
<proteinExistence type="predicted"/>
<accession>A0ABS4UJ80</accession>
<dbReference type="SUPFAM" id="SSF53649">
    <property type="entry name" value="Alkaline phosphatase-like"/>
    <property type="match status" value="1"/>
</dbReference>